<evidence type="ECO:0000313" key="2">
    <source>
        <dbReference type="EMBL" id="KAG7358659.1"/>
    </source>
</evidence>
<proteinExistence type="predicted"/>
<sequence>MPSPTAITVVLALIVAISTFVTASEPQVRVRVIEQQEQPEEVDSRVNFQPKLEFGFDKSVSCKGGNDIKKGGAGKKCEGKMKKSVSIGVSTDELVAGMSSDMKDMFQDLMPSKDGFLPVEDDMMALMDMDNLDIDEMEDGYAKTIKIGGFFKLDWDCTVTFKKDGPLKLSKTVECGAKALQGTGKPKDNESQKELI</sequence>
<dbReference type="Proteomes" id="UP000693970">
    <property type="component" value="Unassembled WGS sequence"/>
</dbReference>
<keyword evidence="3" id="KW-1185">Reference proteome</keyword>
<protein>
    <submittedName>
        <fullName evidence="2">Uncharacterized protein</fullName>
    </submittedName>
</protein>
<feature type="chain" id="PRO_5039920156" evidence="1">
    <location>
        <begin position="24"/>
        <end position="196"/>
    </location>
</feature>
<keyword evidence="1" id="KW-0732">Signal</keyword>
<dbReference type="AlphaFoldDB" id="A0A9K3LBH9"/>
<feature type="signal peptide" evidence="1">
    <location>
        <begin position="1"/>
        <end position="23"/>
    </location>
</feature>
<gene>
    <name evidence="2" type="ORF">IV203_015248</name>
</gene>
<evidence type="ECO:0000313" key="3">
    <source>
        <dbReference type="Proteomes" id="UP000693970"/>
    </source>
</evidence>
<name>A0A9K3LBH9_9STRA</name>
<comment type="caution">
    <text evidence="2">The sequence shown here is derived from an EMBL/GenBank/DDBJ whole genome shotgun (WGS) entry which is preliminary data.</text>
</comment>
<organism evidence="2 3">
    <name type="scientific">Nitzschia inconspicua</name>
    <dbReference type="NCBI Taxonomy" id="303405"/>
    <lineage>
        <taxon>Eukaryota</taxon>
        <taxon>Sar</taxon>
        <taxon>Stramenopiles</taxon>
        <taxon>Ochrophyta</taxon>
        <taxon>Bacillariophyta</taxon>
        <taxon>Bacillariophyceae</taxon>
        <taxon>Bacillariophycidae</taxon>
        <taxon>Bacillariales</taxon>
        <taxon>Bacillariaceae</taxon>
        <taxon>Nitzschia</taxon>
    </lineage>
</organism>
<reference evidence="2" key="2">
    <citation type="submission" date="2021-04" db="EMBL/GenBank/DDBJ databases">
        <authorList>
            <person name="Podell S."/>
        </authorList>
    </citation>
    <scope>NUCLEOTIDE SEQUENCE</scope>
    <source>
        <strain evidence="2">Hildebrandi</strain>
    </source>
</reference>
<evidence type="ECO:0000256" key="1">
    <source>
        <dbReference type="SAM" id="SignalP"/>
    </source>
</evidence>
<dbReference type="EMBL" id="JAGRRH010000014">
    <property type="protein sequence ID" value="KAG7358659.1"/>
    <property type="molecule type" value="Genomic_DNA"/>
</dbReference>
<accession>A0A9K3LBH9</accession>
<reference evidence="2" key="1">
    <citation type="journal article" date="2021" name="Sci. Rep.">
        <title>Diploid genomic architecture of Nitzschia inconspicua, an elite biomass production diatom.</title>
        <authorList>
            <person name="Oliver A."/>
            <person name="Podell S."/>
            <person name="Pinowska A."/>
            <person name="Traller J.C."/>
            <person name="Smith S.R."/>
            <person name="McClure R."/>
            <person name="Beliaev A."/>
            <person name="Bohutskyi P."/>
            <person name="Hill E.A."/>
            <person name="Rabines A."/>
            <person name="Zheng H."/>
            <person name="Allen L.Z."/>
            <person name="Kuo A."/>
            <person name="Grigoriev I.V."/>
            <person name="Allen A.E."/>
            <person name="Hazlebeck D."/>
            <person name="Allen E.E."/>
        </authorList>
    </citation>
    <scope>NUCLEOTIDE SEQUENCE</scope>
    <source>
        <strain evidence="2">Hildebrandi</strain>
    </source>
</reference>